<protein>
    <submittedName>
        <fullName evidence="1">Uncharacterized protein</fullName>
    </submittedName>
</protein>
<proteinExistence type="predicted"/>
<organism evidence="1 2">
    <name type="scientific">Phocaeicola plebeius</name>
    <dbReference type="NCBI Taxonomy" id="310297"/>
    <lineage>
        <taxon>Bacteria</taxon>
        <taxon>Pseudomonadati</taxon>
        <taxon>Bacteroidota</taxon>
        <taxon>Bacteroidia</taxon>
        <taxon>Bacteroidales</taxon>
        <taxon>Bacteroidaceae</taxon>
        <taxon>Phocaeicola</taxon>
    </lineage>
</organism>
<accession>A0A921L526</accession>
<dbReference type="EMBL" id="DYWE01000020">
    <property type="protein sequence ID" value="HJF80378.1"/>
    <property type="molecule type" value="Genomic_DNA"/>
</dbReference>
<gene>
    <name evidence="1" type="ORF">K8V40_01825</name>
</gene>
<reference evidence="1" key="1">
    <citation type="journal article" date="2021" name="PeerJ">
        <title>Extensive microbial diversity within the chicken gut microbiome revealed by metagenomics and culture.</title>
        <authorList>
            <person name="Gilroy R."/>
            <person name="Ravi A."/>
            <person name="Getino M."/>
            <person name="Pursley I."/>
            <person name="Horton D.L."/>
            <person name="Alikhan N.F."/>
            <person name="Baker D."/>
            <person name="Gharbi K."/>
            <person name="Hall N."/>
            <person name="Watson M."/>
            <person name="Adriaenssens E.M."/>
            <person name="Foster-Nyarko E."/>
            <person name="Jarju S."/>
            <person name="Secka A."/>
            <person name="Antonio M."/>
            <person name="Oren A."/>
            <person name="Chaudhuri R.R."/>
            <person name="La Ragione R."/>
            <person name="Hildebrand F."/>
            <person name="Pallen M.J."/>
        </authorList>
    </citation>
    <scope>NUCLEOTIDE SEQUENCE</scope>
    <source>
        <strain evidence="1">9794</strain>
    </source>
</reference>
<evidence type="ECO:0000313" key="2">
    <source>
        <dbReference type="Proteomes" id="UP000722357"/>
    </source>
</evidence>
<dbReference type="AlphaFoldDB" id="A0A921L526"/>
<name>A0A921L526_9BACT</name>
<comment type="caution">
    <text evidence="1">The sequence shown here is derived from an EMBL/GenBank/DDBJ whole genome shotgun (WGS) entry which is preliminary data.</text>
</comment>
<dbReference type="Proteomes" id="UP000722357">
    <property type="component" value="Unassembled WGS sequence"/>
</dbReference>
<reference evidence="1" key="2">
    <citation type="submission" date="2021-09" db="EMBL/GenBank/DDBJ databases">
        <authorList>
            <person name="Gilroy R."/>
        </authorList>
    </citation>
    <scope>NUCLEOTIDE SEQUENCE</scope>
    <source>
        <strain evidence="1">9794</strain>
    </source>
</reference>
<sequence>MNELKETIDNICDDFADINAILAARSRELDRREAFDQEISEQIQNLLKEKK</sequence>
<evidence type="ECO:0000313" key="1">
    <source>
        <dbReference type="EMBL" id="HJF80378.1"/>
    </source>
</evidence>